<evidence type="ECO:0000313" key="4">
    <source>
        <dbReference type="Proteomes" id="UP000199017"/>
    </source>
</evidence>
<dbReference type="Pfam" id="PF06808">
    <property type="entry name" value="DctM"/>
    <property type="match status" value="1"/>
</dbReference>
<protein>
    <submittedName>
        <fullName evidence="3">Tripartite ATP-independent transporter, DctM component</fullName>
    </submittedName>
</protein>
<evidence type="ECO:0000313" key="3">
    <source>
        <dbReference type="EMBL" id="SDI67383.1"/>
    </source>
</evidence>
<keyword evidence="4" id="KW-1185">Reference proteome</keyword>
<dbReference type="InterPro" id="IPR010656">
    <property type="entry name" value="DctM"/>
</dbReference>
<reference evidence="3 4" key="1">
    <citation type="submission" date="2016-10" db="EMBL/GenBank/DDBJ databases">
        <authorList>
            <person name="de Groot N.N."/>
        </authorList>
    </citation>
    <scope>NUCLEOTIDE SEQUENCE [LARGE SCALE GENOMIC DNA]</scope>
    <source>
        <strain evidence="4">P4B,CCM 7963,CECT 7998,DSM 25260,IBRC-M 10614,KCTC 13821</strain>
    </source>
</reference>
<feature type="domain" description="TRAP C4-dicarboxylate transport system permease DctM subunit" evidence="2">
    <location>
        <begin position="1"/>
        <end position="84"/>
    </location>
</feature>
<proteinExistence type="predicted"/>
<dbReference type="PANTHER" id="PTHR43849">
    <property type="entry name" value="BLL3936 PROTEIN"/>
    <property type="match status" value="1"/>
</dbReference>
<feature type="transmembrane region" description="Helical" evidence="1">
    <location>
        <begin position="61"/>
        <end position="86"/>
    </location>
</feature>
<evidence type="ECO:0000259" key="2">
    <source>
        <dbReference type="Pfam" id="PF06808"/>
    </source>
</evidence>
<dbReference type="PANTHER" id="PTHR43849:SF2">
    <property type="entry name" value="BLL3936 PROTEIN"/>
    <property type="match status" value="1"/>
</dbReference>
<sequence length="89" mass="9925">MGAAAFVLAEVMQINYVIVATAAIIPAILFCLGLWASVHFEAKKLNLKLKDAKDMPHLKDVFLKGEALTLFVPMFVLILLLVYWLYTSV</sequence>
<gene>
    <name evidence="3" type="ORF">SAMN05216352_11044</name>
</gene>
<dbReference type="Proteomes" id="UP000199017">
    <property type="component" value="Unassembled WGS sequence"/>
</dbReference>
<dbReference type="AlphaFoldDB" id="A0A1G8MHG3"/>
<keyword evidence="1" id="KW-1133">Transmembrane helix</keyword>
<organism evidence="3 4">
    <name type="scientific">Alteribacillus bidgolensis</name>
    <dbReference type="NCBI Taxonomy" id="930129"/>
    <lineage>
        <taxon>Bacteria</taxon>
        <taxon>Bacillati</taxon>
        <taxon>Bacillota</taxon>
        <taxon>Bacilli</taxon>
        <taxon>Bacillales</taxon>
        <taxon>Bacillaceae</taxon>
        <taxon>Alteribacillus</taxon>
    </lineage>
</organism>
<keyword evidence="1" id="KW-0812">Transmembrane</keyword>
<name>A0A1G8MHG3_9BACI</name>
<accession>A0A1G8MHG3</accession>
<dbReference type="STRING" id="930129.SAMN05216352_11044"/>
<evidence type="ECO:0000256" key="1">
    <source>
        <dbReference type="SAM" id="Phobius"/>
    </source>
</evidence>
<feature type="transmembrane region" description="Helical" evidence="1">
    <location>
        <begin position="16"/>
        <end position="40"/>
    </location>
</feature>
<dbReference type="EMBL" id="FNDU01000010">
    <property type="protein sequence ID" value="SDI67383.1"/>
    <property type="molecule type" value="Genomic_DNA"/>
</dbReference>
<keyword evidence="1" id="KW-0472">Membrane</keyword>